<accession>A6TQY1</accession>
<dbReference type="HOGENOM" id="CLU_029381_0_4_9"/>
<dbReference type="eggNOG" id="COG2008">
    <property type="taxonomic scope" value="Bacteria"/>
</dbReference>
<dbReference type="FunFam" id="3.90.1150.10:FF:000041">
    <property type="entry name" value="Low-specificity L-threonine aldolase"/>
    <property type="match status" value="1"/>
</dbReference>
<reference evidence="9" key="1">
    <citation type="journal article" date="2016" name="Genome Announc.">
        <title>Complete genome sequence of Alkaliphilus metalliredigens strain QYMF, an alkaliphilic and metal-reducing bacterium isolated from borax-contaminated leachate ponds.</title>
        <authorList>
            <person name="Hwang C."/>
            <person name="Copeland A."/>
            <person name="Lucas S."/>
            <person name="Lapidus A."/>
            <person name="Barry K."/>
            <person name="Detter J.C."/>
            <person name="Glavina Del Rio T."/>
            <person name="Hammon N."/>
            <person name="Israni S."/>
            <person name="Dalin E."/>
            <person name="Tice H."/>
            <person name="Pitluck S."/>
            <person name="Chertkov O."/>
            <person name="Brettin T."/>
            <person name="Bruce D."/>
            <person name="Han C."/>
            <person name="Schmutz J."/>
            <person name="Larimer F."/>
            <person name="Land M.L."/>
            <person name="Hauser L."/>
            <person name="Kyrpides N."/>
            <person name="Mikhailova N."/>
            <person name="Ye Q."/>
            <person name="Zhou J."/>
            <person name="Richardson P."/>
            <person name="Fields M.W."/>
        </authorList>
    </citation>
    <scope>NUCLEOTIDE SEQUENCE [LARGE SCALE GENOMIC DNA]</scope>
    <source>
        <strain evidence="9">QYMF</strain>
    </source>
</reference>
<dbReference type="GO" id="GO:0008732">
    <property type="term" value="F:L-allo-threonine aldolase activity"/>
    <property type="evidence" value="ECO:0007669"/>
    <property type="project" value="TreeGrafter"/>
</dbReference>
<dbReference type="SUPFAM" id="SSF53383">
    <property type="entry name" value="PLP-dependent transferases"/>
    <property type="match status" value="1"/>
</dbReference>
<dbReference type="InterPro" id="IPR001597">
    <property type="entry name" value="ArAA_b-elim_lyase/Thr_aldolase"/>
</dbReference>
<keyword evidence="3" id="KW-0663">Pyridoxal phosphate</keyword>
<dbReference type="OrthoDB" id="9774495at2"/>
<dbReference type="NCBIfam" id="NF007825">
    <property type="entry name" value="PRK10534.1"/>
    <property type="match status" value="1"/>
</dbReference>
<evidence type="ECO:0000256" key="5">
    <source>
        <dbReference type="PIRSR" id="PIRSR017617-1"/>
    </source>
</evidence>
<evidence type="ECO:0000256" key="4">
    <source>
        <dbReference type="ARBA" id="ARBA00023239"/>
    </source>
</evidence>
<evidence type="ECO:0000313" key="8">
    <source>
        <dbReference type="EMBL" id="ABR48599.1"/>
    </source>
</evidence>
<keyword evidence="6" id="KW-0175">Coiled coil</keyword>
<evidence type="ECO:0000259" key="7">
    <source>
        <dbReference type="Pfam" id="PF01212"/>
    </source>
</evidence>
<comment type="similarity">
    <text evidence="2">Belongs to the threonine aldolase family.</text>
</comment>
<keyword evidence="9" id="KW-1185">Reference proteome</keyword>
<dbReference type="Pfam" id="PF01212">
    <property type="entry name" value="Beta_elim_lyase"/>
    <property type="match status" value="1"/>
</dbReference>
<dbReference type="CDD" id="cd06502">
    <property type="entry name" value="TA_like"/>
    <property type="match status" value="1"/>
</dbReference>
<dbReference type="Gene3D" id="3.90.1150.10">
    <property type="entry name" value="Aspartate Aminotransferase, domain 1"/>
    <property type="match status" value="1"/>
</dbReference>
<dbReference type="KEGG" id="amt:Amet_2445"/>
<evidence type="ECO:0000313" key="9">
    <source>
        <dbReference type="Proteomes" id="UP000001572"/>
    </source>
</evidence>
<dbReference type="RefSeq" id="WP_012063574.1">
    <property type="nucleotide sequence ID" value="NC_009633.1"/>
</dbReference>
<dbReference type="PANTHER" id="PTHR48097:SF9">
    <property type="entry name" value="L-THREONINE ALDOLASE"/>
    <property type="match status" value="1"/>
</dbReference>
<feature type="domain" description="Aromatic amino acid beta-eliminating lyase/threonine aldolase" evidence="7">
    <location>
        <begin position="5"/>
        <end position="288"/>
    </location>
</feature>
<dbReference type="GO" id="GO:0005829">
    <property type="term" value="C:cytosol"/>
    <property type="evidence" value="ECO:0007669"/>
    <property type="project" value="TreeGrafter"/>
</dbReference>
<organism evidence="8 9">
    <name type="scientific">Alkaliphilus metalliredigens (strain QYMF)</name>
    <dbReference type="NCBI Taxonomy" id="293826"/>
    <lineage>
        <taxon>Bacteria</taxon>
        <taxon>Bacillati</taxon>
        <taxon>Bacillota</taxon>
        <taxon>Clostridia</taxon>
        <taxon>Peptostreptococcales</taxon>
        <taxon>Natronincolaceae</taxon>
        <taxon>Alkaliphilus</taxon>
    </lineage>
</organism>
<evidence type="ECO:0000256" key="6">
    <source>
        <dbReference type="SAM" id="Coils"/>
    </source>
</evidence>
<dbReference type="GO" id="GO:0006545">
    <property type="term" value="P:glycine biosynthetic process"/>
    <property type="evidence" value="ECO:0007669"/>
    <property type="project" value="TreeGrafter"/>
</dbReference>
<dbReference type="AlphaFoldDB" id="A6TQY1"/>
<dbReference type="InterPro" id="IPR015421">
    <property type="entry name" value="PyrdxlP-dep_Trfase_major"/>
</dbReference>
<dbReference type="InterPro" id="IPR015424">
    <property type="entry name" value="PyrdxlP-dep_Trfase"/>
</dbReference>
<dbReference type="GO" id="GO:0006567">
    <property type="term" value="P:L-threonine catabolic process"/>
    <property type="evidence" value="ECO:0007669"/>
    <property type="project" value="TreeGrafter"/>
</dbReference>
<name>A6TQY1_ALKMQ</name>
<dbReference type="InterPro" id="IPR015422">
    <property type="entry name" value="PyrdxlP-dep_Trfase_small"/>
</dbReference>
<feature type="coiled-coil region" evidence="6">
    <location>
        <begin position="243"/>
        <end position="270"/>
    </location>
</feature>
<evidence type="ECO:0000256" key="1">
    <source>
        <dbReference type="ARBA" id="ARBA00001933"/>
    </source>
</evidence>
<gene>
    <name evidence="8" type="ordered locus">Amet_2445</name>
</gene>
<dbReference type="InterPro" id="IPR023603">
    <property type="entry name" value="Low_specificity_L-TA-like"/>
</dbReference>
<dbReference type="EC" id="4.1.2.5" evidence="8"/>
<dbReference type="PANTHER" id="PTHR48097">
    <property type="entry name" value="L-THREONINE ALDOLASE-RELATED"/>
    <property type="match status" value="1"/>
</dbReference>
<dbReference type="Gene3D" id="3.40.640.10">
    <property type="entry name" value="Type I PLP-dependent aspartate aminotransferase-like (Major domain)"/>
    <property type="match status" value="1"/>
</dbReference>
<protein>
    <submittedName>
        <fullName evidence="8">Threonine aldolase</fullName>
        <ecNumber evidence="8">4.1.2.5</ecNumber>
    </submittedName>
</protein>
<feature type="modified residue" description="N6-(pyridoxal phosphate)lysine" evidence="5">
    <location>
        <position position="201"/>
    </location>
</feature>
<dbReference type="STRING" id="293826.Amet_2445"/>
<proteinExistence type="inferred from homology"/>
<comment type="cofactor">
    <cofactor evidence="1">
        <name>pyridoxal 5'-phosphate</name>
        <dbReference type="ChEBI" id="CHEBI:597326"/>
    </cofactor>
</comment>
<evidence type="ECO:0000256" key="2">
    <source>
        <dbReference type="ARBA" id="ARBA00006966"/>
    </source>
</evidence>
<dbReference type="PIRSF" id="PIRSF017617">
    <property type="entry name" value="Thr_aldolase"/>
    <property type="match status" value="1"/>
</dbReference>
<evidence type="ECO:0000256" key="3">
    <source>
        <dbReference type="ARBA" id="ARBA00022898"/>
    </source>
</evidence>
<dbReference type="Proteomes" id="UP000001572">
    <property type="component" value="Chromosome"/>
</dbReference>
<dbReference type="NCBIfam" id="NF041359">
    <property type="entry name" value="GntG_guanitoxin"/>
    <property type="match status" value="1"/>
</dbReference>
<dbReference type="FunFam" id="3.40.640.10:FF:000030">
    <property type="entry name" value="Low-specificity L-threonine aldolase"/>
    <property type="match status" value="1"/>
</dbReference>
<sequence length="348" mass="37728">MKMIDLRSDTVTLPSEKMLQAIQVAQLGDDVYGDDVTTNELEALAANITGKEAGLFVPTGTMGNLIAVMTHTKPGQEIILEESCHIYLFEVGGIARIAGVQARPIQGSDGKICCEKIQKAMRTENIHFPETGLICLENTHNMAGGTVVPLENMKEIYELGQSIGVPIHLDGARVFNAATHLGVQVKEIAQYVDSMMFCLSKGLGAPIGSMLVGSNTFISQARKYRKMLGGGMRQVGVIAAPGRIAIEEMVERLELDHKNAKKLAEGLNSIKGVSVELSKVHTNIVNVDFSETGLACTDIVESLKKKGILANVRGQQEIRFVTHKDVTTEEISNTIKVIKEMIKAISIQ</sequence>
<keyword evidence="4 8" id="KW-0456">Lyase</keyword>
<dbReference type="EMBL" id="CP000724">
    <property type="protein sequence ID" value="ABR48599.1"/>
    <property type="molecule type" value="Genomic_DNA"/>
</dbReference>